<evidence type="ECO:0000313" key="4">
    <source>
        <dbReference type="Proteomes" id="UP001054854"/>
    </source>
</evidence>
<name>A0ABQ3TVB1_STRHY</name>
<accession>A0ABQ3TVB1</accession>
<dbReference type="RefSeq" id="WP_064455521.1">
    <property type="nucleotide sequence ID" value="NZ_BBON01000022.1"/>
</dbReference>
<keyword evidence="1" id="KW-0812">Transmembrane</keyword>
<evidence type="ECO:0008006" key="5">
    <source>
        <dbReference type="Google" id="ProtNLM"/>
    </source>
</evidence>
<proteinExistence type="predicted"/>
<reference evidence="3" key="1">
    <citation type="submission" date="2024-05" db="EMBL/GenBank/DDBJ databases">
        <title>Whole genome shotgun sequence of Streptomyces hygroscopicus NBRC 113678.</title>
        <authorList>
            <person name="Komaki H."/>
            <person name="Tamura T."/>
        </authorList>
    </citation>
    <scope>NUCLEOTIDE SEQUENCE</scope>
    <source>
        <strain evidence="3">N11-34</strain>
    </source>
</reference>
<feature type="chain" id="PRO_5045276639" description="Secreted protein" evidence="2">
    <location>
        <begin position="35"/>
        <end position="146"/>
    </location>
</feature>
<keyword evidence="2" id="KW-0732">Signal</keyword>
<dbReference type="Proteomes" id="UP001054854">
    <property type="component" value="Unassembled WGS sequence"/>
</dbReference>
<protein>
    <recommendedName>
        <fullName evidence="5">Secreted protein</fullName>
    </recommendedName>
</protein>
<evidence type="ECO:0000256" key="1">
    <source>
        <dbReference type="SAM" id="Phobius"/>
    </source>
</evidence>
<evidence type="ECO:0000313" key="3">
    <source>
        <dbReference type="EMBL" id="GHJ26888.1"/>
    </source>
</evidence>
<keyword evidence="4" id="KW-1185">Reference proteome</keyword>
<gene>
    <name evidence="3" type="ORF">TPA0910_13210</name>
</gene>
<organism evidence="3 4">
    <name type="scientific">Streptomyces hygroscopicus</name>
    <dbReference type="NCBI Taxonomy" id="1912"/>
    <lineage>
        <taxon>Bacteria</taxon>
        <taxon>Bacillati</taxon>
        <taxon>Actinomycetota</taxon>
        <taxon>Actinomycetes</taxon>
        <taxon>Kitasatosporales</taxon>
        <taxon>Streptomycetaceae</taxon>
        <taxon>Streptomyces</taxon>
        <taxon>Streptomyces violaceusniger group</taxon>
    </lineage>
</organism>
<dbReference type="EMBL" id="BNEK01000002">
    <property type="protein sequence ID" value="GHJ26888.1"/>
    <property type="molecule type" value="Genomic_DNA"/>
</dbReference>
<keyword evidence="1" id="KW-1133">Transmembrane helix</keyword>
<sequence length="146" mass="14573">MSGGAAGRRGIARLVAVCAVLLGLFLMHGAPATAAEGCHGGMPSTTAPMPDGHTASAMTTAQMQTTAHGVPAAQAADSAGMHGELCLSTPAQERLPLPAPALLAVTAAVMAGWSPAAWRAATSQARRRGPPAGGRDLLTRVCIART</sequence>
<feature type="signal peptide" evidence="2">
    <location>
        <begin position="1"/>
        <end position="34"/>
    </location>
</feature>
<evidence type="ECO:0000256" key="2">
    <source>
        <dbReference type="SAM" id="SignalP"/>
    </source>
</evidence>
<keyword evidence="1" id="KW-0472">Membrane</keyword>
<comment type="caution">
    <text evidence="3">The sequence shown here is derived from an EMBL/GenBank/DDBJ whole genome shotgun (WGS) entry which is preliminary data.</text>
</comment>
<feature type="transmembrane region" description="Helical" evidence="1">
    <location>
        <begin position="97"/>
        <end position="118"/>
    </location>
</feature>